<dbReference type="Proteomes" id="UP000805614">
    <property type="component" value="Unassembled WGS sequence"/>
</dbReference>
<dbReference type="InterPro" id="IPR051797">
    <property type="entry name" value="TrmB-like"/>
</dbReference>
<name>A0ABR7LXC2_9ACTN</name>
<organism evidence="2 3">
    <name type="scientific">Actinomadura alba</name>
    <dbReference type="NCBI Taxonomy" id="406431"/>
    <lineage>
        <taxon>Bacteria</taxon>
        <taxon>Bacillati</taxon>
        <taxon>Actinomycetota</taxon>
        <taxon>Actinomycetes</taxon>
        <taxon>Streptosporangiales</taxon>
        <taxon>Thermomonosporaceae</taxon>
        <taxon>Actinomadura</taxon>
    </lineage>
</organism>
<evidence type="ECO:0000259" key="1">
    <source>
        <dbReference type="PROSITE" id="PS50043"/>
    </source>
</evidence>
<dbReference type="InterPro" id="IPR000792">
    <property type="entry name" value="Tscrpt_reg_LuxR_C"/>
</dbReference>
<dbReference type="InterPro" id="IPR036388">
    <property type="entry name" value="WH-like_DNA-bd_sf"/>
</dbReference>
<dbReference type="PANTHER" id="PTHR34293">
    <property type="entry name" value="HTH-TYPE TRANSCRIPTIONAL REGULATOR TRMBL2"/>
    <property type="match status" value="1"/>
</dbReference>
<evidence type="ECO:0000313" key="2">
    <source>
        <dbReference type="EMBL" id="MBC6469508.1"/>
    </source>
</evidence>
<accession>A0ABR7LXC2</accession>
<feature type="domain" description="HTH luxR-type" evidence="1">
    <location>
        <begin position="269"/>
        <end position="329"/>
    </location>
</feature>
<dbReference type="SUPFAM" id="SSF46785">
    <property type="entry name" value="Winged helix' DNA-binding domain"/>
    <property type="match status" value="1"/>
</dbReference>
<dbReference type="EMBL" id="JABVEC010000028">
    <property type="protein sequence ID" value="MBC6469508.1"/>
    <property type="molecule type" value="Genomic_DNA"/>
</dbReference>
<dbReference type="InterPro" id="IPR016032">
    <property type="entry name" value="Sig_transdc_resp-reg_C-effctor"/>
</dbReference>
<dbReference type="RefSeq" id="WP_187246558.1">
    <property type="nucleotide sequence ID" value="NZ_BAAAOK010000025.1"/>
</dbReference>
<keyword evidence="3" id="KW-1185">Reference proteome</keyword>
<reference evidence="2 3" key="1">
    <citation type="submission" date="2020-06" db="EMBL/GenBank/DDBJ databases">
        <title>Actinomadura xiongansis sp. nov., isolated from soil of Baiyangdian.</title>
        <authorList>
            <person name="Zhang X."/>
        </authorList>
    </citation>
    <scope>NUCLEOTIDE SEQUENCE [LARGE SCALE GENOMIC DNA]</scope>
    <source>
        <strain evidence="2 3">HBUM206468</strain>
    </source>
</reference>
<evidence type="ECO:0000313" key="3">
    <source>
        <dbReference type="Proteomes" id="UP000805614"/>
    </source>
</evidence>
<proteinExistence type="predicted"/>
<dbReference type="SUPFAM" id="SSF46894">
    <property type="entry name" value="C-terminal effector domain of the bipartite response regulators"/>
    <property type="match status" value="1"/>
</dbReference>
<protein>
    <submittedName>
        <fullName evidence="2">Transcriptional regulator</fullName>
    </submittedName>
</protein>
<dbReference type="Gene3D" id="1.10.10.10">
    <property type="entry name" value="Winged helix-like DNA-binding domain superfamily/Winged helix DNA-binding domain"/>
    <property type="match status" value="2"/>
</dbReference>
<sequence>MSDSRDVAESGALLDGLGVSAAEEAAYRALLRHGPTPLTGLAPVARTSVTALRRMLPRLEEFGLVTRLPGRPLRLLATPPHVAVEGLVARRQEAIAHSRAAIGLLAAEMSTLDGPHPEELLEIVNGKAAIASRYLQLQKGVREEFLVLVRPPYANDFSRPDEQQEAVMRRGARVRGIYGPHAFDEPYAFEHTRRAITAGEEARVGNVPVKLAIADRHTALLPLTSESATAVDSALVVRPSALLDSLISLFEVLWTAATPLTLTKVDSPSGTRPSDADILTLMAAGMKDDAIARQLGVSPRTLQRRLHDLLDRLGARTRFQAGLIAARKGWLDDPDHLPHADGRTN</sequence>
<gene>
    <name evidence="2" type="ORF">HKK74_29045</name>
</gene>
<dbReference type="PROSITE" id="PS50043">
    <property type="entry name" value="HTH_LUXR_2"/>
    <property type="match status" value="1"/>
</dbReference>
<dbReference type="PANTHER" id="PTHR34293:SF1">
    <property type="entry name" value="HTH-TYPE TRANSCRIPTIONAL REGULATOR TRMBL2"/>
    <property type="match status" value="1"/>
</dbReference>
<dbReference type="SMART" id="SM00421">
    <property type="entry name" value="HTH_LUXR"/>
    <property type="match status" value="1"/>
</dbReference>
<comment type="caution">
    <text evidence="2">The sequence shown here is derived from an EMBL/GenBank/DDBJ whole genome shotgun (WGS) entry which is preliminary data.</text>
</comment>
<dbReference type="CDD" id="cd06170">
    <property type="entry name" value="LuxR_C_like"/>
    <property type="match status" value="1"/>
</dbReference>
<dbReference type="InterPro" id="IPR036390">
    <property type="entry name" value="WH_DNA-bd_sf"/>
</dbReference>
<dbReference type="Pfam" id="PF00196">
    <property type="entry name" value="GerE"/>
    <property type="match status" value="1"/>
</dbReference>